<gene>
    <name evidence="2" type="ORF">XNOV1_A033390</name>
</gene>
<feature type="compositionally biased region" description="Acidic residues" evidence="1">
    <location>
        <begin position="1"/>
        <end position="10"/>
    </location>
</feature>
<feature type="compositionally biased region" description="Basic and acidic residues" evidence="1">
    <location>
        <begin position="23"/>
        <end position="40"/>
    </location>
</feature>
<dbReference type="EMBL" id="OY660886">
    <property type="protein sequence ID" value="CAJ1086694.1"/>
    <property type="molecule type" value="Genomic_DNA"/>
</dbReference>
<name>A0AAV1HPI9_XYRNO</name>
<keyword evidence="3" id="KW-1185">Reference proteome</keyword>
<feature type="region of interest" description="Disordered" evidence="1">
    <location>
        <begin position="1"/>
        <end position="40"/>
    </location>
</feature>
<protein>
    <submittedName>
        <fullName evidence="2">Uncharacterized protein</fullName>
    </submittedName>
</protein>
<proteinExistence type="predicted"/>
<organism evidence="2 3">
    <name type="scientific">Xyrichtys novacula</name>
    <name type="common">Pearly razorfish</name>
    <name type="synonym">Hemipteronotus novacula</name>
    <dbReference type="NCBI Taxonomy" id="13765"/>
    <lineage>
        <taxon>Eukaryota</taxon>
        <taxon>Metazoa</taxon>
        <taxon>Chordata</taxon>
        <taxon>Craniata</taxon>
        <taxon>Vertebrata</taxon>
        <taxon>Euteleostomi</taxon>
        <taxon>Actinopterygii</taxon>
        <taxon>Neopterygii</taxon>
        <taxon>Teleostei</taxon>
        <taxon>Neoteleostei</taxon>
        <taxon>Acanthomorphata</taxon>
        <taxon>Eupercaria</taxon>
        <taxon>Labriformes</taxon>
        <taxon>Labridae</taxon>
        <taxon>Xyrichtys</taxon>
    </lineage>
</organism>
<reference evidence="2" key="1">
    <citation type="submission" date="2023-08" db="EMBL/GenBank/DDBJ databases">
        <authorList>
            <person name="Alioto T."/>
            <person name="Alioto T."/>
            <person name="Gomez Garrido J."/>
        </authorList>
    </citation>
    <scope>NUCLEOTIDE SEQUENCE</scope>
</reference>
<evidence type="ECO:0000313" key="3">
    <source>
        <dbReference type="Proteomes" id="UP001178508"/>
    </source>
</evidence>
<dbReference type="Proteomes" id="UP001178508">
    <property type="component" value="Chromosome 23"/>
</dbReference>
<sequence length="69" mass="7662">MGDEPSETDADTALQSSAPFEQQCDKYSSEKKTVRNGKKETPGWEKYVITNIKRTAWCAGAVFQSAMVD</sequence>
<dbReference type="AlphaFoldDB" id="A0AAV1HPI9"/>
<accession>A0AAV1HPI9</accession>
<evidence type="ECO:0000313" key="2">
    <source>
        <dbReference type="EMBL" id="CAJ1086694.1"/>
    </source>
</evidence>
<evidence type="ECO:0000256" key="1">
    <source>
        <dbReference type="SAM" id="MobiDB-lite"/>
    </source>
</evidence>